<sequence length="224" mass="24389">MYERPGYSAIEPAAVLDLLTANPLGLVVTIDGARPLATHAPVLFSQGPNGVAQAEVASGDAPLVGSLLVGHMNADNPQWRGMQKGGRVLVAFQGPHGYVSPSVYGVTPASPTWNFTAVHIAGTLEPIADPESTFELVCDTARRLEARFGHGWRQEPSLDYFRRIVSGVGAFEIQVESVQTMFKLSQEQPPVLRRRVAEHFESSDSVLHQELADLMRKHVFPKPI</sequence>
<evidence type="ECO:0000313" key="2">
    <source>
        <dbReference type="Proteomes" id="UP000001190"/>
    </source>
</evidence>
<dbReference type="Gene3D" id="2.30.110.10">
    <property type="entry name" value="Electron Transport, Fmn-binding Protein, Chain A"/>
    <property type="match status" value="1"/>
</dbReference>
<dbReference type="KEGG" id="mmi:MMAR_3794"/>
<dbReference type="PIRSF" id="PIRSF010372">
    <property type="entry name" value="PaiB"/>
    <property type="match status" value="1"/>
</dbReference>
<dbReference type="OrthoDB" id="9794948at2"/>
<keyword evidence="2" id="KW-1185">Reference proteome</keyword>
<dbReference type="SUPFAM" id="SSF50475">
    <property type="entry name" value="FMN-binding split barrel"/>
    <property type="match status" value="1"/>
</dbReference>
<dbReference type="InterPro" id="IPR007396">
    <property type="entry name" value="TR_PAI2-type"/>
</dbReference>
<dbReference type="EMBL" id="CP000854">
    <property type="protein sequence ID" value="ACC42204.1"/>
    <property type="molecule type" value="Genomic_DNA"/>
</dbReference>
<dbReference type="AlphaFoldDB" id="B2HNF1"/>
<reference evidence="1 2" key="1">
    <citation type="journal article" date="2008" name="Genome Res.">
        <title>Insights from the complete genome sequence of Mycobacterium marinum on the evolution of Mycobacterium tuberculosis.</title>
        <authorList>
            <person name="Stinear T.P."/>
            <person name="Seemann T."/>
            <person name="Harrison P.F."/>
            <person name="Jenkin G.A."/>
            <person name="Davies J.K."/>
            <person name="Johnson P.D."/>
            <person name="Abdellah Z."/>
            <person name="Arrowsmith C."/>
            <person name="Chillingworth T."/>
            <person name="Churcher C."/>
            <person name="Clarke K."/>
            <person name="Cronin A."/>
            <person name="Davis P."/>
            <person name="Goodhead I."/>
            <person name="Holroyd N."/>
            <person name="Jagels K."/>
            <person name="Lord A."/>
            <person name="Moule S."/>
            <person name="Mungall K."/>
            <person name="Norbertczak H."/>
            <person name="Quail M.A."/>
            <person name="Rabbinowitsch E."/>
            <person name="Walker D."/>
            <person name="White B."/>
            <person name="Whitehead S."/>
            <person name="Small P.L."/>
            <person name="Brosch R."/>
            <person name="Ramakrishnan L."/>
            <person name="Fischbach M.A."/>
            <person name="Parkhill J."/>
            <person name="Cole S.T."/>
        </authorList>
    </citation>
    <scope>NUCLEOTIDE SEQUENCE [LARGE SCALE GENOMIC DNA]</scope>
    <source>
        <strain evidence="2">ATCC BAA-535 / M</strain>
    </source>
</reference>
<dbReference type="STRING" id="216594.MMAR_3794"/>
<dbReference type="eggNOG" id="COG2808">
    <property type="taxonomic scope" value="Bacteria"/>
</dbReference>
<dbReference type="PANTHER" id="PTHR35802">
    <property type="entry name" value="PROTEASE SYNTHASE AND SPORULATION PROTEIN PAI 2"/>
    <property type="match status" value="1"/>
</dbReference>
<dbReference type="RefSeq" id="WP_012395396.1">
    <property type="nucleotide sequence ID" value="NC_010612.1"/>
</dbReference>
<proteinExistence type="predicted"/>
<gene>
    <name evidence="1" type="ordered locus">MMAR_3794</name>
</gene>
<protein>
    <submittedName>
        <fullName evidence="1">Transcriptional regulatory protein</fullName>
    </submittedName>
</protein>
<dbReference type="HOGENOM" id="CLU_065853_3_0_11"/>
<dbReference type="Proteomes" id="UP000001190">
    <property type="component" value="Chromosome"/>
</dbReference>
<dbReference type="InterPro" id="IPR012349">
    <property type="entry name" value="Split_barrel_FMN-bd"/>
</dbReference>
<name>B2HNF1_MYCMM</name>
<dbReference type="PANTHER" id="PTHR35802:SF1">
    <property type="entry name" value="PROTEASE SYNTHASE AND SPORULATION PROTEIN PAI 2"/>
    <property type="match status" value="1"/>
</dbReference>
<dbReference type="Pfam" id="PF04299">
    <property type="entry name" value="FMN_bind_2"/>
    <property type="match status" value="1"/>
</dbReference>
<accession>B2HNF1</accession>
<evidence type="ECO:0000313" key="1">
    <source>
        <dbReference type="EMBL" id="ACC42204.1"/>
    </source>
</evidence>
<organism evidence="1 2">
    <name type="scientific">Mycobacterium marinum (strain ATCC BAA-535 / M)</name>
    <dbReference type="NCBI Taxonomy" id="216594"/>
    <lineage>
        <taxon>Bacteria</taxon>
        <taxon>Bacillati</taxon>
        <taxon>Actinomycetota</taxon>
        <taxon>Actinomycetes</taxon>
        <taxon>Mycobacteriales</taxon>
        <taxon>Mycobacteriaceae</taxon>
        <taxon>Mycobacterium</taxon>
        <taxon>Mycobacterium ulcerans group</taxon>
    </lineage>
</organism>